<dbReference type="EMBL" id="QXFM01000002">
    <property type="protein sequence ID" value="RIV93413.1"/>
    <property type="molecule type" value="Genomic_DNA"/>
</dbReference>
<name>A0A3A1PID3_9SPHN</name>
<keyword evidence="2" id="KW-1185">Reference proteome</keyword>
<reference evidence="1 2" key="1">
    <citation type="submission" date="2018-08" db="EMBL/GenBank/DDBJ databases">
        <title>Erythrobacter zhengii sp.nov., a bacterium isolated from deep-sea sediment.</title>
        <authorList>
            <person name="Fang C."/>
            <person name="Wu Y.-H."/>
            <person name="Sun C."/>
            <person name="Wang H."/>
            <person name="Cheng H."/>
            <person name="Meng F.-X."/>
            <person name="Wang C.-S."/>
            <person name="Xu X.-W."/>
        </authorList>
    </citation>
    <scope>NUCLEOTIDE SEQUENCE [LARGE SCALE GENOMIC DNA]</scope>
    <source>
        <strain evidence="1 2">CCTCC AB 2015396</strain>
    </source>
</reference>
<organism evidence="1 2">
    <name type="scientific">Aurantiacibacter xanthus</name>
    <dbReference type="NCBI Taxonomy" id="1784712"/>
    <lineage>
        <taxon>Bacteria</taxon>
        <taxon>Pseudomonadati</taxon>
        <taxon>Pseudomonadota</taxon>
        <taxon>Alphaproteobacteria</taxon>
        <taxon>Sphingomonadales</taxon>
        <taxon>Erythrobacteraceae</taxon>
        <taxon>Aurantiacibacter</taxon>
    </lineage>
</organism>
<comment type="caution">
    <text evidence="1">The sequence shown here is derived from an EMBL/GenBank/DDBJ whole genome shotgun (WGS) entry which is preliminary data.</text>
</comment>
<evidence type="ECO:0000313" key="1">
    <source>
        <dbReference type="EMBL" id="RIV93413.1"/>
    </source>
</evidence>
<dbReference type="AlphaFoldDB" id="A0A3A1PID3"/>
<dbReference type="OrthoDB" id="9883448at2"/>
<sequence length="162" mass="17792">MKGCDVEDLEPLLPEIWISRVERIAGSLRHDRLDLLNLARLLRLACHICLLAPRSLQIEGLNRNRAACLEALLEAEQLDGAAALLLSSEPELEIQQSDKGTKASVRLFRGGAMGKALGSTMPQALLAAILDCLMIEHELNQAIRTYPLSDDSLRRSQSGSRP</sequence>
<dbReference type="RefSeq" id="WP_119591128.1">
    <property type="nucleotide sequence ID" value="NZ_QXFM01000002.1"/>
</dbReference>
<evidence type="ECO:0000313" key="2">
    <source>
        <dbReference type="Proteomes" id="UP000265366"/>
    </source>
</evidence>
<accession>A0A3A1PID3</accession>
<proteinExistence type="predicted"/>
<gene>
    <name evidence="1" type="ORF">D2V17_00170</name>
</gene>
<protein>
    <submittedName>
        <fullName evidence="1">Uncharacterized protein</fullName>
    </submittedName>
</protein>
<dbReference type="Proteomes" id="UP000265366">
    <property type="component" value="Unassembled WGS sequence"/>
</dbReference>